<dbReference type="EMBL" id="CP017105">
    <property type="protein sequence ID" value="APO72361.1"/>
    <property type="molecule type" value="Genomic_DNA"/>
</dbReference>
<evidence type="ECO:0000313" key="2">
    <source>
        <dbReference type="Proteomes" id="UP000184749"/>
    </source>
</evidence>
<accession>A0A1L5NWW1</accession>
<gene>
    <name evidence="1" type="ORF">IE4872_PD01844</name>
</gene>
<keyword evidence="1" id="KW-0614">Plasmid</keyword>
<proteinExistence type="predicted"/>
<organism evidence="1 2">
    <name type="scientific">Rhizobium gallicum</name>
    <dbReference type="NCBI Taxonomy" id="56730"/>
    <lineage>
        <taxon>Bacteria</taxon>
        <taxon>Pseudomonadati</taxon>
        <taxon>Pseudomonadota</taxon>
        <taxon>Alphaproteobacteria</taxon>
        <taxon>Hyphomicrobiales</taxon>
        <taxon>Rhizobiaceae</taxon>
        <taxon>Rhizobium/Agrobacterium group</taxon>
        <taxon>Rhizobium</taxon>
    </lineage>
</organism>
<dbReference type="AlphaFoldDB" id="A0A1L5NWW1"/>
<dbReference type="Proteomes" id="UP000184749">
    <property type="component" value="Plasmid pRgalIE4872d"/>
</dbReference>
<name>A0A1L5NWW1_9HYPH</name>
<evidence type="ECO:0000313" key="1">
    <source>
        <dbReference type="EMBL" id="APO72361.1"/>
    </source>
</evidence>
<sequence>MPVLLTQDEIELFVTALRQTAGCNACSPMSDDAAILTAHWKGWNFSSSSMLLQWMTWRVLLPYASRVI</sequence>
<geneLocation type="plasmid" evidence="2">
    <name>prgalie4872d</name>
</geneLocation>
<reference evidence="1 2" key="1">
    <citation type="submission" date="2016-09" db="EMBL/GenBank/DDBJ databases">
        <title>The complete genome sequences of Rhizobium gallicum, symbiovars gallicum and phaseoli, symbionts associated to common bean (Phaseolus vulgaris).</title>
        <authorList>
            <person name="Bustos P."/>
            <person name="Santamaria R.I."/>
            <person name="Perez-Carrascal O.M."/>
            <person name="Juarez S."/>
            <person name="Lozano L."/>
            <person name="Martinez-Flores I."/>
            <person name="Martinez-Romero E."/>
            <person name="Cevallos M."/>
            <person name="Romero D."/>
            <person name="Davila G."/>
            <person name="Gonzalez V."/>
        </authorList>
    </citation>
    <scope>NUCLEOTIDE SEQUENCE [LARGE SCALE GENOMIC DNA]</scope>
    <source>
        <strain evidence="1 2">IE4872</strain>
        <plasmid evidence="2">prgalie4872d</plasmid>
    </source>
</reference>
<protein>
    <submittedName>
        <fullName evidence="1">Uncharacterized protein</fullName>
    </submittedName>
</protein>